<feature type="domain" description="PA14" evidence="2">
    <location>
        <begin position="44"/>
        <end position="141"/>
    </location>
</feature>
<gene>
    <name evidence="3" type="ORF">EV142_11447</name>
</gene>
<name>A0ABY2AS37_9FLAO</name>
<dbReference type="Pfam" id="PF07691">
    <property type="entry name" value="PA14"/>
    <property type="match status" value="1"/>
</dbReference>
<proteinExistence type="predicted"/>
<evidence type="ECO:0000313" key="4">
    <source>
        <dbReference type="Proteomes" id="UP000295270"/>
    </source>
</evidence>
<dbReference type="InterPro" id="IPR036881">
    <property type="entry name" value="Glyco_hydro_3_C_sf"/>
</dbReference>
<dbReference type="Gene3D" id="2.60.120.260">
    <property type="entry name" value="Galactose-binding domain-like"/>
    <property type="match status" value="1"/>
</dbReference>
<keyword evidence="4" id="KW-1185">Reference proteome</keyword>
<dbReference type="Proteomes" id="UP000295270">
    <property type="component" value="Unassembled WGS sequence"/>
</dbReference>
<dbReference type="SUPFAM" id="SSF56988">
    <property type="entry name" value="Anthrax protective antigen"/>
    <property type="match status" value="1"/>
</dbReference>
<reference evidence="3 4" key="1">
    <citation type="journal article" date="2015" name="Stand. Genomic Sci.">
        <title>Genomic Encyclopedia of Bacterial and Archaeal Type Strains, Phase III: the genomes of soil and plant-associated and newly described type strains.</title>
        <authorList>
            <person name="Whitman W.B."/>
            <person name="Woyke T."/>
            <person name="Klenk H.P."/>
            <person name="Zhou Y."/>
            <person name="Lilburn T.G."/>
            <person name="Beck B.J."/>
            <person name="De Vos P."/>
            <person name="Vandamme P."/>
            <person name="Eisen J.A."/>
            <person name="Garrity G."/>
            <person name="Hugenholtz P."/>
            <person name="Kyrpides N.C."/>
        </authorList>
    </citation>
    <scope>NUCLEOTIDE SEQUENCE [LARGE SCALE GENOMIC DNA]</scope>
    <source>
        <strain evidence="3 4">P5626</strain>
    </source>
</reference>
<dbReference type="PROSITE" id="PS51820">
    <property type="entry name" value="PA14"/>
    <property type="match status" value="1"/>
</dbReference>
<evidence type="ECO:0000259" key="2">
    <source>
        <dbReference type="PROSITE" id="PS51820"/>
    </source>
</evidence>
<evidence type="ECO:0000313" key="3">
    <source>
        <dbReference type="EMBL" id="TCN50708.1"/>
    </source>
</evidence>
<protein>
    <submittedName>
        <fullName evidence="3">PA14 domain-containing protein</fullName>
    </submittedName>
</protein>
<dbReference type="Gene3D" id="3.40.50.1700">
    <property type="entry name" value="Glycoside hydrolase family 3 C-terminal domain"/>
    <property type="match status" value="1"/>
</dbReference>
<organism evidence="3 4">
    <name type="scientific">Flavobacterium circumlabens</name>
    <dbReference type="NCBI Taxonomy" id="2133765"/>
    <lineage>
        <taxon>Bacteria</taxon>
        <taxon>Pseudomonadati</taxon>
        <taxon>Bacteroidota</taxon>
        <taxon>Flavobacteriia</taxon>
        <taxon>Flavobacteriales</taxon>
        <taxon>Flavobacteriaceae</taxon>
        <taxon>Flavobacterium</taxon>
    </lineage>
</organism>
<dbReference type="RefSeq" id="WP_238698788.1">
    <property type="nucleotide sequence ID" value="NZ_QWDN01000013.1"/>
</dbReference>
<evidence type="ECO:0000256" key="1">
    <source>
        <dbReference type="ARBA" id="ARBA00022801"/>
    </source>
</evidence>
<comment type="caution">
    <text evidence="3">The sequence shown here is derived from an EMBL/GenBank/DDBJ whole genome shotgun (WGS) entry which is preliminary data.</text>
</comment>
<dbReference type="InterPro" id="IPR011658">
    <property type="entry name" value="PA14_dom"/>
</dbReference>
<dbReference type="EMBL" id="SLWA01000014">
    <property type="protein sequence ID" value="TCN50708.1"/>
    <property type="molecule type" value="Genomic_DNA"/>
</dbReference>
<accession>A0ABY2AS37</accession>
<keyword evidence="1" id="KW-0378">Hydrolase</keyword>
<dbReference type="InterPro" id="IPR037524">
    <property type="entry name" value="PA14/GLEYA"/>
</dbReference>
<sequence>MTTVLNGIKEKLGNNTEVVYEQAINFTNDTLLVYQNLKNQYHYEGKAGFKAEYFDNVDLSGNPAAARIEPEINNFWQEGEAVLKNIKANHFSARYTTNFTADNDGSITFELSADDGYRFLIDGKEVINAWKKTDGEKKHFN</sequence>